<gene>
    <name evidence="1" type="ORF">HYN43_022195</name>
</gene>
<dbReference type="RefSeq" id="WP_119406121.1">
    <property type="nucleotide sequence ID" value="NZ_CP032869.1"/>
</dbReference>
<sequence>MALLNLIAKSEKGINWDHFFDRYSALNLDRIEVFPIPKELGFDVDCIGVNVHKGYTNRKTVIAQLEQIITFGSGDPYLLKFTELYDGIEIYPANASDVFGKLLPV</sequence>
<dbReference type="EMBL" id="CP032869">
    <property type="protein sequence ID" value="AYL97838.1"/>
    <property type="molecule type" value="Genomic_DNA"/>
</dbReference>
<dbReference type="AlphaFoldDB" id="A0A494W2R4"/>
<accession>A0A494W2R4</accession>
<dbReference type="KEGG" id="muh:HYN43_022195"/>
<evidence type="ECO:0000313" key="1">
    <source>
        <dbReference type="EMBL" id="AYL97838.1"/>
    </source>
</evidence>
<reference evidence="1 2" key="1">
    <citation type="submission" date="2018-10" db="EMBL/GenBank/DDBJ databases">
        <title>Genome sequencing of Mucilaginibacter sp. HYN0043.</title>
        <authorList>
            <person name="Kim M."/>
            <person name="Yi H."/>
        </authorList>
    </citation>
    <scope>NUCLEOTIDE SEQUENCE [LARGE SCALE GENOMIC DNA]</scope>
    <source>
        <strain evidence="1 2">HYN0043</strain>
    </source>
</reference>
<dbReference type="OrthoDB" id="798163at2"/>
<name>A0A494W2R4_9SPHI</name>
<proteinExistence type="predicted"/>
<organism evidence="1 2">
    <name type="scientific">Mucilaginibacter celer</name>
    <dbReference type="NCBI Taxonomy" id="2305508"/>
    <lineage>
        <taxon>Bacteria</taxon>
        <taxon>Pseudomonadati</taxon>
        <taxon>Bacteroidota</taxon>
        <taxon>Sphingobacteriia</taxon>
        <taxon>Sphingobacteriales</taxon>
        <taxon>Sphingobacteriaceae</taxon>
        <taxon>Mucilaginibacter</taxon>
    </lineage>
</organism>
<keyword evidence="2" id="KW-1185">Reference proteome</keyword>
<dbReference type="Proteomes" id="UP000270046">
    <property type="component" value="Chromosome"/>
</dbReference>
<protein>
    <submittedName>
        <fullName evidence="1">Uncharacterized protein</fullName>
    </submittedName>
</protein>
<evidence type="ECO:0000313" key="2">
    <source>
        <dbReference type="Proteomes" id="UP000270046"/>
    </source>
</evidence>